<evidence type="ECO:0000256" key="1">
    <source>
        <dbReference type="ARBA" id="ARBA00004651"/>
    </source>
</evidence>
<dbReference type="Pfam" id="PF09924">
    <property type="entry name" value="LPG_synthase_C"/>
    <property type="match status" value="1"/>
</dbReference>
<evidence type="ECO:0000256" key="2">
    <source>
        <dbReference type="ARBA" id="ARBA00022475"/>
    </source>
</evidence>
<feature type="transmembrane region" description="Helical" evidence="6">
    <location>
        <begin position="235"/>
        <end position="255"/>
    </location>
</feature>
<evidence type="ECO:0000259" key="7">
    <source>
        <dbReference type="Pfam" id="PF09924"/>
    </source>
</evidence>
<accession>A0ABP9BZ09</accession>
<feature type="transmembrane region" description="Helical" evidence="6">
    <location>
        <begin position="174"/>
        <end position="195"/>
    </location>
</feature>
<dbReference type="PANTHER" id="PTHR34697:SF2">
    <property type="entry name" value="PHOSPHATIDYLGLYCEROL LYSYLTRANSFERASE"/>
    <property type="match status" value="1"/>
</dbReference>
<keyword evidence="10" id="KW-1185">Reference proteome</keyword>
<dbReference type="Pfam" id="PF16995">
    <property type="entry name" value="tRNA-synt_2_TM"/>
    <property type="match status" value="1"/>
</dbReference>
<feature type="transmembrane region" description="Helical" evidence="6">
    <location>
        <begin position="89"/>
        <end position="108"/>
    </location>
</feature>
<evidence type="ECO:0000313" key="9">
    <source>
        <dbReference type="EMBL" id="GAA4801371.1"/>
    </source>
</evidence>
<comment type="subcellular location">
    <subcellularLocation>
        <location evidence="1">Cell membrane</location>
        <topology evidence="1">Multi-pass membrane protein</topology>
    </subcellularLocation>
</comment>
<dbReference type="InterPro" id="IPR031553">
    <property type="entry name" value="tRNA-synt_2_TM"/>
</dbReference>
<evidence type="ECO:0000256" key="3">
    <source>
        <dbReference type="ARBA" id="ARBA00022692"/>
    </source>
</evidence>
<keyword evidence="4 6" id="KW-1133">Transmembrane helix</keyword>
<dbReference type="PANTHER" id="PTHR34697">
    <property type="entry name" value="PHOSPHATIDYLGLYCEROL LYSYLTRANSFERASE"/>
    <property type="match status" value="1"/>
</dbReference>
<protein>
    <submittedName>
        <fullName evidence="9">Phosphatidylglycerol lysyltransferase domain-containing protein</fullName>
    </submittedName>
</protein>
<feature type="domain" description="Lysyl-tRNA synthetase N-terminal transmembrane region" evidence="8">
    <location>
        <begin position="55"/>
        <end position="193"/>
    </location>
</feature>
<evidence type="ECO:0000259" key="8">
    <source>
        <dbReference type="Pfam" id="PF16995"/>
    </source>
</evidence>
<feature type="transmembrane region" description="Helical" evidence="6">
    <location>
        <begin position="143"/>
        <end position="162"/>
    </location>
</feature>
<evidence type="ECO:0000256" key="6">
    <source>
        <dbReference type="SAM" id="Phobius"/>
    </source>
</evidence>
<dbReference type="InterPro" id="IPR024320">
    <property type="entry name" value="LPG_synthase_C"/>
</dbReference>
<sequence>MLPPTPLPAAALAAAAPQAPVAAGAGGAALTAVPPPAPTPDDEAAPRRPWVVTLIAGLTALAGLLHLLVHLPIVHERLGRRVELDLVPPWFAVTGHVLSAAIGLLLLLLADQLAKRKRTAWRVAVALSALAALAHVLKGPHQVGLAISVVLLVLLVAARRYFRAPADPPSLLRLVRFVPIYLGAVLAFGFVSLGLQSGRMTPSLTLGGGLETIFGGLVGLDGPYTFERRVFAETFPAALLGLGVVGLVVLLVLVFRPLTARDPHTRDDWTRAETLVQTYGWDTLAAFALRDDKSFFFGSDGRAMIAYTYLGGYALAAGDPIGDEASLPAVVDEFLAMCAERAWTPAFLAAREEDTREGGLLASRGFRSFYLGDEAIIDCPSFTLEGRERKSVRAAVRRVERTHRFQMVAETAASPKLIDALNAISEKWRGKDPERGFTMSLSQDVTGAEANRDFLLCVAVDADGVPGGFLRLVPAYGGPATGTTFGYTLDLMRHDPGAPNGMTEFLIAKSAQALGERGVTRLSMNFAMWGRLFADDVPFTATQRLARRAVGVLNPFFQVRSLHDFNAKFGPQWLPRVLAYRSPADLPRVGLLYAGAEGFLAVPGLGPMFVPAAVGGAPSPSGVVPDAPATAA</sequence>
<gene>
    <name evidence="9" type="ORF">GCM10023200_42810</name>
</gene>
<keyword evidence="5 6" id="KW-0472">Membrane</keyword>
<comment type="caution">
    <text evidence="9">The sequence shown here is derived from an EMBL/GenBank/DDBJ whole genome shotgun (WGS) entry which is preliminary data.</text>
</comment>
<dbReference type="EMBL" id="BAABHO010000039">
    <property type="protein sequence ID" value="GAA4801371.1"/>
    <property type="molecule type" value="Genomic_DNA"/>
</dbReference>
<dbReference type="Proteomes" id="UP001500928">
    <property type="component" value="Unassembled WGS sequence"/>
</dbReference>
<feature type="domain" description="Phosphatidylglycerol lysyltransferase C-terminal" evidence="7">
    <location>
        <begin position="275"/>
        <end position="580"/>
    </location>
</feature>
<proteinExistence type="predicted"/>
<keyword evidence="3 6" id="KW-0812">Transmembrane</keyword>
<dbReference type="InterPro" id="IPR051211">
    <property type="entry name" value="PG_lysyltransferase"/>
</dbReference>
<name>A0ABP9BZ09_9PSEU</name>
<evidence type="ECO:0000313" key="10">
    <source>
        <dbReference type="Proteomes" id="UP001500928"/>
    </source>
</evidence>
<feature type="transmembrane region" description="Helical" evidence="6">
    <location>
        <begin position="50"/>
        <end position="69"/>
    </location>
</feature>
<evidence type="ECO:0000256" key="5">
    <source>
        <dbReference type="ARBA" id="ARBA00023136"/>
    </source>
</evidence>
<organism evidence="9 10">
    <name type="scientific">Actinomycetospora chlora</name>
    <dbReference type="NCBI Taxonomy" id="663608"/>
    <lineage>
        <taxon>Bacteria</taxon>
        <taxon>Bacillati</taxon>
        <taxon>Actinomycetota</taxon>
        <taxon>Actinomycetes</taxon>
        <taxon>Pseudonocardiales</taxon>
        <taxon>Pseudonocardiaceae</taxon>
        <taxon>Actinomycetospora</taxon>
    </lineage>
</organism>
<reference evidence="10" key="1">
    <citation type="journal article" date="2019" name="Int. J. Syst. Evol. Microbiol.">
        <title>The Global Catalogue of Microorganisms (GCM) 10K type strain sequencing project: providing services to taxonomists for standard genome sequencing and annotation.</title>
        <authorList>
            <consortium name="The Broad Institute Genomics Platform"/>
            <consortium name="The Broad Institute Genome Sequencing Center for Infectious Disease"/>
            <person name="Wu L."/>
            <person name="Ma J."/>
        </authorList>
    </citation>
    <scope>NUCLEOTIDE SEQUENCE [LARGE SCALE GENOMIC DNA]</scope>
    <source>
        <strain evidence="10">JCM 17979</strain>
    </source>
</reference>
<keyword evidence="2" id="KW-1003">Cell membrane</keyword>
<feature type="transmembrane region" description="Helical" evidence="6">
    <location>
        <begin position="120"/>
        <end position="137"/>
    </location>
</feature>
<evidence type="ECO:0000256" key="4">
    <source>
        <dbReference type="ARBA" id="ARBA00022989"/>
    </source>
</evidence>